<feature type="region of interest" description="Disordered" evidence="1">
    <location>
        <begin position="55"/>
        <end position="77"/>
    </location>
</feature>
<sequence>MIGLIFVLPAMRSVPRKQSTEAFLGITVGQVATVSTEEQSPRQQSETEAAVLTAITGQEPRTPEGDTSCHRTKATQPRTIIVPQIRSGSPLTSPAACHPRTCGAPRVEKYEDKCSYI</sequence>
<evidence type="ECO:0000313" key="3">
    <source>
        <dbReference type="Proteomes" id="UP000499080"/>
    </source>
</evidence>
<comment type="caution">
    <text evidence="2">The sequence shown here is derived from an EMBL/GenBank/DDBJ whole genome shotgun (WGS) entry which is preliminary data.</text>
</comment>
<accession>A0A4Y2CTG9</accession>
<reference evidence="2 3" key="1">
    <citation type="journal article" date="2019" name="Sci. Rep.">
        <title>Orb-weaving spider Araneus ventricosus genome elucidates the spidroin gene catalogue.</title>
        <authorList>
            <person name="Kono N."/>
            <person name="Nakamura H."/>
            <person name="Ohtoshi R."/>
            <person name="Moran D.A.P."/>
            <person name="Shinohara A."/>
            <person name="Yoshida Y."/>
            <person name="Fujiwara M."/>
            <person name="Mori M."/>
            <person name="Tomita M."/>
            <person name="Arakawa K."/>
        </authorList>
    </citation>
    <scope>NUCLEOTIDE SEQUENCE [LARGE SCALE GENOMIC DNA]</scope>
</reference>
<protein>
    <submittedName>
        <fullName evidence="2">Uncharacterized protein</fullName>
    </submittedName>
</protein>
<dbReference type="EMBL" id="BGPR01000238">
    <property type="protein sequence ID" value="GBM07087.1"/>
    <property type="molecule type" value="Genomic_DNA"/>
</dbReference>
<dbReference type="Proteomes" id="UP000499080">
    <property type="component" value="Unassembled WGS sequence"/>
</dbReference>
<gene>
    <name evidence="2" type="ORF">AVEN_177055_1</name>
</gene>
<evidence type="ECO:0000256" key="1">
    <source>
        <dbReference type="SAM" id="MobiDB-lite"/>
    </source>
</evidence>
<dbReference type="AlphaFoldDB" id="A0A4Y2CTG9"/>
<evidence type="ECO:0000313" key="2">
    <source>
        <dbReference type="EMBL" id="GBM07087.1"/>
    </source>
</evidence>
<proteinExistence type="predicted"/>
<keyword evidence="3" id="KW-1185">Reference proteome</keyword>
<organism evidence="2 3">
    <name type="scientific">Araneus ventricosus</name>
    <name type="common">Orbweaver spider</name>
    <name type="synonym">Epeira ventricosa</name>
    <dbReference type="NCBI Taxonomy" id="182803"/>
    <lineage>
        <taxon>Eukaryota</taxon>
        <taxon>Metazoa</taxon>
        <taxon>Ecdysozoa</taxon>
        <taxon>Arthropoda</taxon>
        <taxon>Chelicerata</taxon>
        <taxon>Arachnida</taxon>
        <taxon>Araneae</taxon>
        <taxon>Araneomorphae</taxon>
        <taxon>Entelegynae</taxon>
        <taxon>Araneoidea</taxon>
        <taxon>Araneidae</taxon>
        <taxon>Araneus</taxon>
    </lineage>
</organism>
<name>A0A4Y2CTG9_ARAVE</name>